<evidence type="ECO:0000256" key="1">
    <source>
        <dbReference type="SAM" id="SignalP"/>
    </source>
</evidence>
<evidence type="ECO:0000313" key="2">
    <source>
        <dbReference type="EMBL" id="MBW77617.1"/>
    </source>
</evidence>
<accession>A0A2M4DJ99</accession>
<organism evidence="2">
    <name type="scientific">Anopheles darlingi</name>
    <name type="common">Mosquito</name>
    <dbReference type="NCBI Taxonomy" id="43151"/>
    <lineage>
        <taxon>Eukaryota</taxon>
        <taxon>Metazoa</taxon>
        <taxon>Ecdysozoa</taxon>
        <taxon>Arthropoda</taxon>
        <taxon>Hexapoda</taxon>
        <taxon>Insecta</taxon>
        <taxon>Pterygota</taxon>
        <taxon>Neoptera</taxon>
        <taxon>Endopterygota</taxon>
        <taxon>Diptera</taxon>
        <taxon>Nematocera</taxon>
        <taxon>Culicoidea</taxon>
        <taxon>Culicidae</taxon>
        <taxon>Anophelinae</taxon>
        <taxon>Anopheles</taxon>
    </lineage>
</organism>
<dbReference type="AlphaFoldDB" id="A0A2M4DJ99"/>
<dbReference type="EMBL" id="GGFL01013439">
    <property type="protein sequence ID" value="MBW77617.1"/>
    <property type="molecule type" value="Transcribed_RNA"/>
</dbReference>
<proteinExistence type="predicted"/>
<sequence length="129" mass="14324">MRPTPKCWTRLCSSIVSWSCWIGVTSTMDPLACVYRRNGAAVFTIGCSAMSRPSSAPTHRSYAARHAMFWTIRICGTGCVRSKTAQRTMVIYGIISLPCPPRNGQRLTSRRLVGSIERRLRDQSSALAI</sequence>
<feature type="chain" id="PRO_5014921655" evidence="1">
    <location>
        <begin position="28"/>
        <end position="129"/>
    </location>
</feature>
<reference evidence="2" key="1">
    <citation type="submission" date="2018-01" db="EMBL/GenBank/DDBJ databases">
        <title>An insight into the sialome of Amazonian anophelines.</title>
        <authorList>
            <person name="Ribeiro J.M."/>
            <person name="Scarpassa V."/>
            <person name="Calvo E."/>
        </authorList>
    </citation>
    <scope>NUCLEOTIDE SEQUENCE</scope>
</reference>
<name>A0A2M4DJ99_ANODA</name>
<keyword evidence="1" id="KW-0732">Signal</keyword>
<protein>
    <submittedName>
        <fullName evidence="2">Putative secreted protein</fullName>
    </submittedName>
</protein>
<feature type="signal peptide" evidence="1">
    <location>
        <begin position="1"/>
        <end position="27"/>
    </location>
</feature>